<comment type="subcellular location">
    <subcellularLocation>
        <location evidence="1">Membrane</location>
        <topology evidence="1">Multi-pass membrane protein</topology>
    </subcellularLocation>
</comment>
<reference evidence="9" key="3">
    <citation type="submission" date="2025-08" db="UniProtKB">
        <authorList>
            <consortium name="RefSeq"/>
        </authorList>
    </citation>
    <scope>IDENTIFICATION</scope>
    <source>
        <strain evidence="9">NI907</strain>
    </source>
</reference>
<accession>A0A6P8B3S1</accession>
<proteinExistence type="predicted"/>
<feature type="transmembrane region" description="Helical" evidence="6">
    <location>
        <begin position="111"/>
        <end position="133"/>
    </location>
</feature>
<feature type="transmembrane region" description="Helical" evidence="6">
    <location>
        <begin position="397"/>
        <end position="416"/>
    </location>
</feature>
<feature type="transmembrane region" description="Helical" evidence="6">
    <location>
        <begin position="164"/>
        <end position="188"/>
    </location>
</feature>
<evidence type="ECO:0000256" key="4">
    <source>
        <dbReference type="ARBA" id="ARBA00022989"/>
    </source>
</evidence>
<reference evidence="8 9" key="1">
    <citation type="journal article" date="2019" name="Mol. Biol. Evol.">
        <title>Blast fungal genomes show frequent chromosomal changes, gene gains and losses, and effector gene turnover.</title>
        <authorList>
            <person name="Gomez Luciano L.B."/>
            <person name="Jason Tsai I."/>
            <person name="Chuma I."/>
            <person name="Tosa Y."/>
            <person name="Chen Y.H."/>
            <person name="Li J.Y."/>
            <person name="Li M.Y."/>
            <person name="Jade Lu M.Y."/>
            <person name="Nakayashiki H."/>
            <person name="Li W.H."/>
        </authorList>
    </citation>
    <scope>NUCLEOTIDE SEQUENCE [LARGE SCALE GENOMIC DNA]</scope>
    <source>
        <strain evidence="8 9">NI907</strain>
    </source>
</reference>
<dbReference type="RefSeq" id="XP_030981842.1">
    <property type="nucleotide sequence ID" value="XM_031126486.1"/>
</dbReference>
<dbReference type="KEGG" id="pgri:PgNI_06462"/>
<feature type="transmembrane region" description="Helical" evidence="6">
    <location>
        <begin position="304"/>
        <end position="329"/>
    </location>
</feature>
<evidence type="ECO:0000259" key="7">
    <source>
        <dbReference type="PROSITE" id="PS50850"/>
    </source>
</evidence>
<dbReference type="FunFam" id="1.20.1250.20:FF:000018">
    <property type="entry name" value="MFS transporter permease"/>
    <property type="match status" value="1"/>
</dbReference>
<keyword evidence="8" id="KW-1185">Reference proteome</keyword>
<keyword evidence="4 6" id="KW-1133">Transmembrane helix</keyword>
<feature type="transmembrane region" description="Helical" evidence="6">
    <location>
        <begin position="140"/>
        <end position="158"/>
    </location>
</feature>
<reference evidence="9" key="2">
    <citation type="submission" date="2019-10" db="EMBL/GenBank/DDBJ databases">
        <authorList>
            <consortium name="NCBI Genome Project"/>
        </authorList>
    </citation>
    <scope>NUCLEOTIDE SEQUENCE</scope>
    <source>
        <strain evidence="9">NI907</strain>
    </source>
</reference>
<dbReference type="GeneID" id="41961395"/>
<evidence type="ECO:0000256" key="1">
    <source>
        <dbReference type="ARBA" id="ARBA00004141"/>
    </source>
</evidence>
<feature type="transmembrane region" description="Helical" evidence="6">
    <location>
        <begin position="76"/>
        <end position="99"/>
    </location>
</feature>
<evidence type="ECO:0000256" key="6">
    <source>
        <dbReference type="SAM" id="Phobius"/>
    </source>
</evidence>
<feature type="transmembrane region" description="Helical" evidence="6">
    <location>
        <begin position="461"/>
        <end position="483"/>
    </location>
</feature>
<keyword evidence="2" id="KW-0813">Transport</keyword>
<evidence type="ECO:0000256" key="5">
    <source>
        <dbReference type="ARBA" id="ARBA00023136"/>
    </source>
</evidence>
<evidence type="ECO:0000313" key="9">
    <source>
        <dbReference type="RefSeq" id="XP_030981842.1"/>
    </source>
</evidence>
<dbReference type="Gene3D" id="1.20.1250.20">
    <property type="entry name" value="MFS general substrate transporter like domains"/>
    <property type="match status" value="2"/>
</dbReference>
<name>A0A6P8B3S1_PYRGI</name>
<dbReference type="AlphaFoldDB" id="A0A6P8B3S1"/>
<dbReference type="InterPro" id="IPR036259">
    <property type="entry name" value="MFS_trans_sf"/>
</dbReference>
<dbReference type="PROSITE" id="PS50850">
    <property type="entry name" value="MFS"/>
    <property type="match status" value="1"/>
</dbReference>
<feature type="transmembrane region" description="Helical" evidence="6">
    <location>
        <begin position="200"/>
        <end position="221"/>
    </location>
</feature>
<dbReference type="InterPro" id="IPR011701">
    <property type="entry name" value="MFS"/>
</dbReference>
<feature type="transmembrane region" description="Helical" evidence="6">
    <location>
        <begin position="428"/>
        <end position="449"/>
    </location>
</feature>
<dbReference type="InterPro" id="IPR020846">
    <property type="entry name" value="MFS_dom"/>
</dbReference>
<dbReference type="PANTHER" id="PTHR43791:SF3">
    <property type="entry name" value="MAJOR FACILITATOR SUPERFAMILY (MFS) PROFILE DOMAIN-CONTAINING PROTEIN"/>
    <property type="match status" value="1"/>
</dbReference>
<dbReference type="Proteomes" id="UP000515153">
    <property type="component" value="Chromosome I"/>
</dbReference>
<feature type="transmembrane region" description="Helical" evidence="6">
    <location>
        <begin position="341"/>
        <end position="361"/>
    </location>
</feature>
<dbReference type="PANTHER" id="PTHR43791">
    <property type="entry name" value="PERMEASE-RELATED"/>
    <property type="match status" value="1"/>
</dbReference>
<dbReference type="Pfam" id="PF07690">
    <property type="entry name" value="MFS_1"/>
    <property type="match status" value="1"/>
</dbReference>
<protein>
    <recommendedName>
        <fullName evidence="7">Major facilitator superfamily (MFS) profile domain-containing protein</fullName>
    </recommendedName>
</protein>
<evidence type="ECO:0000256" key="3">
    <source>
        <dbReference type="ARBA" id="ARBA00022692"/>
    </source>
</evidence>
<feature type="domain" description="Major facilitator superfamily (MFS) profile" evidence="7">
    <location>
        <begin position="73"/>
        <end position="488"/>
    </location>
</feature>
<feature type="transmembrane region" description="Helical" evidence="6">
    <location>
        <begin position="373"/>
        <end position="391"/>
    </location>
</feature>
<gene>
    <name evidence="9" type="ORF">PgNI_06462</name>
</gene>
<dbReference type="SUPFAM" id="SSF103473">
    <property type="entry name" value="MFS general substrate transporter"/>
    <property type="match status" value="1"/>
</dbReference>
<feature type="transmembrane region" description="Helical" evidence="6">
    <location>
        <begin position="233"/>
        <end position="255"/>
    </location>
</feature>
<sequence>MTSKETPNRKPRVDLEKSASVEDVPISGIGSEIQLAEAHGFSEKERKQLIKPKFLLFFPNMIGGNRRRIDLRLLPILGLIYCISLIDRSNLGLAMIAGMSKDLQLAKGNRYGIVVLLFFVAYIIFEIPSNLILPRAGPANWLAFLGIGFGAVMLGMGFVKSWGVLALCRFLLGTFEAGFMPGCAYLISCWYTRYEVGKRLAAFFLISIVITAFSNIFTYALSLLAGKRGLNGWSWIFIIQGAITILVALVGWFIIIDFPNKANRFLTPREQAYILDRINQDRGDAEADSVTRAKILHHLADWKLYFWAFNLLASTMPSYALVFFMPIILRDGMGFSTANSMLLMTPPAGLALILALAAAWVGDKYKMRGPIVAFFQLMSAVGLLVMTYSSSNGAKCFGAFWSSSFLPYTIPGILTFQANNIISHSKRAVASATCMIGGGVGGIIASVAFVSKQSPRYLSGVWTTVALSLASILLIIIMDVYFWRRNKAARGGKVLNEGINGWMYTL</sequence>
<dbReference type="GO" id="GO:0016020">
    <property type="term" value="C:membrane"/>
    <property type="evidence" value="ECO:0007669"/>
    <property type="project" value="UniProtKB-SubCell"/>
</dbReference>
<keyword evidence="5 6" id="KW-0472">Membrane</keyword>
<organism evidence="8 9">
    <name type="scientific">Pyricularia grisea</name>
    <name type="common">Crabgrass-specific blast fungus</name>
    <name type="synonym">Magnaporthe grisea</name>
    <dbReference type="NCBI Taxonomy" id="148305"/>
    <lineage>
        <taxon>Eukaryota</taxon>
        <taxon>Fungi</taxon>
        <taxon>Dikarya</taxon>
        <taxon>Ascomycota</taxon>
        <taxon>Pezizomycotina</taxon>
        <taxon>Sordariomycetes</taxon>
        <taxon>Sordariomycetidae</taxon>
        <taxon>Magnaporthales</taxon>
        <taxon>Pyriculariaceae</taxon>
        <taxon>Pyricularia</taxon>
    </lineage>
</organism>
<evidence type="ECO:0000313" key="8">
    <source>
        <dbReference type="Proteomes" id="UP000515153"/>
    </source>
</evidence>
<evidence type="ECO:0000256" key="2">
    <source>
        <dbReference type="ARBA" id="ARBA00022448"/>
    </source>
</evidence>
<keyword evidence="3 6" id="KW-0812">Transmembrane</keyword>
<dbReference type="GO" id="GO:0022857">
    <property type="term" value="F:transmembrane transporter activity"/>
    <property type="evidence" value="ECO:0007669"/>
    <property type="project" value="InterPro"/>
</dbReference>